<name>A0A837IHI3_9BACT</name>
<dbReference type="EMBL" id="LCKO01000011">
    <property type="protein sequence ID" value="KKT99261.1"/>
    <property type="molecule type" value="Genomic_DNA"/>
</dbReference>
<evidence type="ECO:0000313" key="7">
    <source>
        <dbReference type="EMBL" id="KKT99261.1"/>
    </source>
</evidence>
<evidence type="ECO:0000256" key="3">
    <source>
        <dbReference type="ARBA" id="ARBA00022833"/>
    </source>
</evidence>
<keyword evidence="5" id="KW-0472">Membrane</keyword>
<keyword evidence="2" id="KW-0863">Zinc-finger</keyword>
<dbReference type="GO" id="GO:0008270">
    <property type="term" value="F:zinc ion binding"/>
    <property type="evidence" value="ECO:0007669"/>
    <property type="project" value="UniProtKB-KW"/>
</dbReference>
<feature type="domain" description="RanBP2-type" evidence="6">
    <location>
        <begin position="58"/>
        <end position="88"/>
    </location>
</feature>
<organism evidence="7 8">
    <name type="scientific">Candidatus Collierbacteria bacterium GW2011_GWB2_45_17</name>
    <dbReference type="NCBI Taxonomy" id="1618388"/>
    <lineage>
        <taxon>Bacteria</taxon>
        <taxon>Candidatus Collieribacteriota</taxon>
    </lineage>
</organism>
<feature type="region of interest" description="Disordered" evidence="4">
    <location>
        <begin position="104"/>
        <end position="128"/>
    </location>
</feature>
<evidence type="ECO:0000256" key="4">
    <source>
        <dbReference type="SAM" id="MobiDB-lite"/>
    </source>
</evidence>
<dbReference type="PROSITE" id="PS01358">
    <property type="entry name" value="ZF_RANBP2_1"/>
    <property type="match status" value="1"/>
</dbReference>
<accession>A0A837IHI3</accession>
<evidence type="ECO:0000256" key="2">
    <source>
        <dbReference type="ARBA" id="ARBA00022771"/>
    </source>
</evidence>
<keyword evidence="3" id="KW-0862">Zinc</keyword>
<evidence type="ECO:0000259" key="6">
    <source>
        <dbReference type="PROSITE" id="PS50199"/>
    </source>
</evidence>
<feature type="compositionally biased region" description="Basic and acidic residues" evidence="4">
    <location>
        <begin position="104"/>
        <end position="115"/>
    </location>
</feature>
<dbReference type="Proteomes" id="UP000034078">
    <property type="component" value="Unassembled WGS sequence"/>
</dbReference>
<evidence type="ECO:0000313" key="8">
    <source>
        <dbReference type="Proteomes" id="UP000034078"/>
    </source>
</evidence>
<evidence type="ECO:0000256" key="5">
    <source>
        <dbReference type="SAM" id="Phobius"/>
    </source>
</evidence>
<dbReference type="PROSITE" id="PS50199">
    <property type="entry name" value="ZF_RANBP2_2"/>
    <property type="match status" value="1"/>
</dbReference>
<gene>
    <name evidence="7" type="ORF">UX01_C0011G0026</name>
</gene>
<keyword evidence="5" id="KW-1133">Transmembrane helix</keyword>
<keyword evidence="1" id="KW-0479">Metal-binding</keyword>
<comment type="caution">
    <text evidence="7">The sequence shown here is derived from an EMBL/GenBank/DDBJ whole genome shotgun (WGS) entry which is preliminary data.</text>
</comment>
<dbReference type="AlphaFoldDB" id="A0A837IHI3"/>
<dbReference type="InterPro" id="IPR001876">
    <property type="entry name" value="Znf_RanBP2"/>
</dbReference>
<reference evidence="7 8" key="1">
    <citation type="journal article" date="2015" name="Nature">
        <title>rRNA introns, odd ribosomes, and small enigmatic genomes across a large radiation of phyla.</title>
        <authorList>
            <person name="Brown C.T."/>
            <person name="Hug L.A."/>
            <person name="Thomas B.C."/>
            <person name="Sharon I."/>
            <person name="Castelle C.J."/>
            <person name="Singh A."/>
            <person name="Wilkins M.J."/>
            <person name="Williams K.H."/>
            <person name="Banfield J.F."/>
        </authorList>
    </citation>
    <scope>NUCLEOTIDE SEQUENCE [LARGE SCALE GENOMIC DNA]</scope>
</reference>
<feature type="transmembrane region" description="Helical" evidence="5">
    <location>
        <begin position="166"/>
        <end position="186"/>
    </location>
</feature>
<keyword evidence="5" id="KW-0812">Transmembrane</keyword>
<protein>
    <recommendedName>
        <fullName evidence="6">RanBP2-type domain-containing protein</fullName>
    </recommendedName>
</protein>
<sequence length="423" mass="47501">MAKIVMFWDCPYCRNKKIPGYFRECKKGCGAPRPRTVSFYHSNPITYATEAQTKLFGKADPNWYCEGCEAGNLDKDSKCWKCGAPRTTKSVVGVKRTGYRAKDLAHSTEEAEKQDSLMPAEPPKKWIPEDDLYNPQTGDEPVLKSKSLSIMDVLDEGNRSVIKTGALVVATLTAIIIGSLLIYNYFFKTHIETVIVTAMPWTQSVHIEEYQLFHEQGWSIPGEQPGTNSAGRQTNVDIRKSGDLKVHDGWTTETVSDTCYESVTVPDTCTGSRYVSDTCYSNNGDGSSDSYECGSSESYTYSCTTTESRSYACTKVIDVELYHYEDIMSPWYWYDIDRWTTIGTYPTSGNGTEIYYDSIQPSGDKQRRVEDGGTYSVTFGSEKADSKITPFTNVYDLATFLTFYIGQPHEVDVNYFGGVLDLR</sequence>
<proteinExistence type="predicted"/>
<evidence type="ECO:0000256" key="1">
    <source>
        <dbReference type="ARBA" id="ARBA00022723"/>
    </source>
</evidence>